<dbReference type="CDD" id="cd22758">
    <property type="entry name" value="OTU_232R-like"/>
    <property type="match status" value="1"/>
</dbReference>
<accession>A0A8B8BEV0</accession>
<dbReference type="PROSITE" id="PS50802">
    <property type="entry name" value="OTU"/>
    <property type="match status" value="1"/>
</dbReference>
<gene>
    <name evidence="3" type="primary">LOC111109653</name>
</gene>
<dbReference type="InterPro" id="IPR038765">
    <property type="entry name" value="Papain-like_cys_pep_sf"/>
</dbReference>
<proteinExistence type="predicted"/>
<dbReference type="GeneID" id="111109653"/>
<name>A0A8B8BEV0_CRAVI</name>
<evidence type="ECO:0000313" key="3">
    <source>
        <dbReference type="RefSeq" id="XP_022301571.1"/>
    </source>
</evidence>
<feature type="domain" description="OTU" evidence="1">
    <location>
        <begin position="171"/>
        <end position="238"/>
    </location>
</feature>
<dbReference type="InterPro" id="IPR003323">
    <property type="entry name" value="OTU_dom"/>
</dbReference>
<dbReference type="Proteomes" id="UP000694844">
    <property type="component" value="Chromosome 8"/>
</dbReference>
<sequence length="238" mass="27421">MSRSEVNVTQMIEKKHQKNILRNIWRNDENCQEENNDSAVFENCLTGIAANLSAFELNKGFHDNVDDNDQKLNPLEVEEDKEHTVEEDQCSLDVGKLCDIDGDDTDYFDSEDEHWESLKRQQIDTEYCSRCLRHHHRKLTMGKEQTISCYSEFKSPVFTPAVEMFAKENNFEIRDVYGDGNCLFRAVADQFMINGCPGHTEISLRQIAIKHLDENPAKYGEHASSSLQERPGKIISIE</sequence>
<keyword evidence="2" id="KW-1185">Reference proteome</keyword>
<organism evidence="2 3">
    <name type="scientific">Crassostrea virginica</name>
    <name type="common">Eastern oyster</name>
    <dbReference type="NCBI Taxonomy" id="6565"/>
    <lineage>
        <taxon>Eukaryota</taxon>
        <taxon>Metazoa</taxon>
        <taxon>Spiralia</taxon>
        <taxon>Lophotrochozoa</taxon>
        <taxon>Mollusca</taxon>
        <taxon>Bivalvia</taxon>
        <taxon>Autobranchia</taxon>
        <taxon>Pteriomorphia</taxon>
        <taxon>Ostreida</taxon>
        <taxon>Ostreoidea</taxon>
        <taxon>Ostreidae</taxon>
        <taxon>Crassostrea</taxon>
    </lineage>
</organism>
<evidence type="ECO:0000313" key="2">
    <source>
        <dbReference type="Proteomes" id="UP000694844"/>
    </source>
</evidence>
<protein>
    <submittedName>
        <fullName evidence="3">Uncharacterized protein LOC111109653</fullName>
    </submittedName>
</protein>
<dbReference type="AlphaFoldDB" id="A0A8B8BEV0"/>
<dbReference type="RefSeq" id="XP_022301571.1">
    <property type="nucleotide sequence ID" value="XM_022445863.1"/>
</dbReference>
<reference evidence="3" key="1">
    <citation type="submission" date="2025-08" db="UniProtKB">
        <authorList>
            <consortium name="RefSeq"/>
        </authorList>
    </citation>
    <scope>IDENTIFICATION</scope>
    <source>
        <tissue evidence="3">Whole sample</tissue>
    </source>
</reference>
<dbReference type="OrthoDB" id="409956at2759"/>
<dbReference type="SUPFAM" id="SSF54001">
    <property type="entry name" value="Cysteine proteinases"/>
    <property type="match status" value="1"/>
</dbReference>
<evidence type="ECO:0000259" key="1">
    <source>
        <dbReference type="PROSITE" id="PS50802"/>
    </source>
</evidence>
<dbReference type="Gene3D" id="3.90.70.80">
    <property type="match status" value="1"/>
</dbReference>
<dbReference type="KEGG" id="cvn:111109653"/>